<dbReference type="Gene3D" id="2.60.34.10">
    <property type="entry name" value="Substrate Binding Domain Of DNAk, Chain A, domain 1"/>
    <property type="match status" value="1"/>
</dbReference>
<dbReference type="InterPro" id="IPR029048">
    <property type="entry name" value="HSP70_C_sf"/>
</dbReference>
<organism evidence="6">
    <name type="scientific">Ascaris suum</name>
    <name type="common">Pig roundworm</name>
    <name type="synonym">Ascaris lumbricoides</name>
    <dbReference type="NCBI Taxonomy" id="6253"/>
    <lineage>
        <taxon>Eukaryota</taxon>
        <taxon>Metazoa</taxon>
        <taxon>Ecdysozoa</taxon>
        <taxon>Nematoda</taxon>
        <taxon>Chromadorea</taxon>
        <taxon>Rhabditida</taxon>
        <taxon>Spirurina</taxon>
        <taxon>Ascaridomorpha</taxon>
        <taxon>Ascaridoidea</taxon>
        <taxon>Ascarididae</taxon>
        <taxon>Ascaris</taxon>
    </lineage>
</organism>
<accession>F1LAS1</accession>
<dbReference type="InterPro" id="IPR029047">
    <property type="entry name" value="HSP70_peptide-bd_sf"/>
</dbReference>
<dbReference type="PANTHER" id="PTHR19375">
    <property type="entry name" value="HEAT SHOCK PROTEIN 70KDA"/>
    <property type="match status" value="1"/>
</dbReference>
<dbReference type="SUPFAM" id="SSF100934">
    <property type="entry name" value="Heat shock protein 70kD (HSP70), C-terminal subdomain"/>
    <property type="match status" value="1"/>
</dbReference>
<dbReference type="EMBL" id="JI175730">
    <property type="protein sequence ID" value="ADY47225.1"/>
    <property type="molecule type" value="mRNA"/>
</dbReference>
<feature type="compositionally biased region" description="Acidic residues" evidence="5">
    <location>
        <begin position="252"/>
        <end position="263"/>
    </location>
</feature>
<reference evidence="6" key="1">
    <citation type="journal article" date="2011" name="Genome Res.">
        <title>Deep small RNA sequencing from the nematode Ascaris reveals conservation, functional diversification, and novel developmental profiles.</title>
        <authorList>
            <person name="Wang J."/>
            <person name="Czech B."/>
            <person name="Crunk A."/>
            <person name="Wallace A."/>
            <person name="Mitreva M."/>
            <person name="Hannon G.J."/>
            <person name="Davis R.E."/>
        </authorList>
    </citation>
    <scope>NUCLEOTIDE SEQUENCE</scope>
</reference>
<evidence type="ECO:0000256" key="4">
    <source>
        <dbReference type="SAM" id="Coils"/>
    </source>
</evidence>
<dbReference type="Pfam" id="PF00012">
    <property type="entry name" value="HSP70"/>
    <property type="match status" value="1"/>
</dbReference>
<dbReference type="Gene3D" id="1.20.1270.10">
    <property type="match status" value="1"/>
</dbReference>
<dbReference type="GO" id="GO:0140662">
    <property type="term" value="F:ATP-dependent protein folding chaperone"/>
    <property type="evidence" value="ECO:0007669"/>
    <property type="project" value="InterPro"/>
</dbReference>
<feature type="region of interest" description="Disordered" evidence="5">
    <location>
        <begin position="234"/>
        <end position="263"/>
    </location>
</feature>
<evidence type="ECO:0000313" key="6">
    <source>
        <dbReference type="EMBL" id="ADY47225.1"/>
    </source>
</evidence>
<protein>
    <submittedName>
        <fullName evidence="6">Chaperone protein dnaK</fullName>
    </submittedName>
</protein>
<comment type="similarity">
    <text evidence="1">Belongs to the heat shock protein 70 family.</text>
</comment>
<proteinExistence type="evidence at transcript level"/>
<evidence type="ECO:0000256" key="5">
    <source>
        <dbReference type="SAM" id="MobiDB-lite"/>
    </source>
</evidence>
<evidence type="ECO:0000256" key="3">
    <source>
        <dbReference type="ARBA" id="ARBA00022840"/>
    </source>
</evidence>
<dbReference type="InterPro" id="IPR013126">
    <property type="entry name" value="Hsp_70_fam"/>
</dbReference>
<keyword evidence="2" id="KW-0547">Nucleotide-binding</keyword>
<keyword evidence="3" id="KW-0067">ATP-binding</keyword>
<dbReference type="GO" id="GO:0005524">
    <property type="term" value="F:ATP binding"/>
    <property type="evidence" value="ECO:0007669"/>
    <property type="project" value="UniProtKB-KW"/>
</dbReference>
<dbReference type="FunFam" id="2.60.34.10:FF:000014">
    <property type="entry name" value="Chaperone protein DnaK HSP70"/>
    <property type="match status" value="1"/>
</dbReference>
<dbReference type="AlphaFoldDB" id="F1LAS1"/>
<dbReference type="SUPFAM" id="SSF100920">
    <property type="entry name" value="Heat shock protein 70kD (HSP70), peptide-binding domain"/>
    <property type="match status" value="1"/>
</dbReference>
<sequence>MGAAIQGGVLVGDVEDLVLLDVTPLSLGLEVMGGLYDVVIERNTTIPTTKTKVYSTAVDNQPSVDIHVLQGERKMAADNTTLGRFQLTDIPPAPRGVPQIEVSFNIDANGIVNITAKDKGTGKEQSITITSDTNLSEEEIEKMIKDAEANKAADEAKKAEIESLNQAEQTLYSIDKTLEDCKEFVTEDEKSKLEGLKEELQTLLNAETKDVEAIKAKEQEVITTLQPIVTKMYQQASEQAQKEQANGTSQSNDDEVVDAEIEE</sequence>
<evidence type="ECO:0000256" key="1">
    <source>
        <dbReference type="ARBA" id="ARBA00007381"/>
    </source>
</evidence>
<dbReference type="PRINTS" id="PR00301">
    <property type="entry name" value="HEATSHOCK70"/>
</dbReference>
<feature type="coiled-coil region" evidence="4">
    <location>
        <begin position="137"/>
        <end position="217"/>
    </location>
</feature>
<keyword evidence="4" id="KW-0175">Coiled coil</keyword>
<name>F1LAS1_ASCSU</name>
<evidence type="ECO:0000256" key="2">
    <source>
        <dbReference type="ARBA" id="ARBA00022741"/>
    </source>
</evidence>
<feature type="compositionally biased region" description="Low complexity" evidence="5">
    <location>
        <begin position="234"/>
        <end position="245"/>
    </location>
</feature>